<protein>
    <submittedName>
        <fullName evidence="1">Uncharacterized protein</fullName>
    </submittedName>
</protein>
<feature type="non-terminal residue" evidence="1">
    <location>
        <position position="1"/>
    </location>
</feature>
<dbReference type="Proteomes" id="UP000215902">
    <property type="component" value="Unassembled WGS sequence"/>
</dbReference>
<reference evidence="1 2" key="1">
    <citation type="submission" date="2017-06" db="EMBL/GenBank/DDBJ databases">
        <title>A platform for efficient transgenesis in Macrostomum lignano, a flatworm model organism for stem cell research.</title>
        <authorList>
            <person name="Berezikov E."/>
        </authorList>
    </citation>
    <scope>NUCLEOTIDE SEQUENCE [LARGE SCALE GENOMIC DNA]</scope>
    <source>
        <strain evidence="1">DV1</strain>
        <tissue evidence="1">Whole organism</tissue>
    </source>
</reference>
<organism evidence="1 2">
    <name type="scientific">Macrostomum lignano</name>
    <dbReference type="NCBI Taxonomy" id="282301"/>
    <lineage>
        <taxon>Eukaryota</taxon>
        <taxon>Metazoa</taxon>
        <taxon>Spiralia</taxon>
        <taxon>Lophotrochozoa</taxon>
        <taxon>Platyhelminthes</taxon>
        <taxon>Rhabditophora</taxon>
        <taxon>Macrostomorpha</taxon>
        <taxon>Macrostomida</taxon>
        <taxon>Macrostomidae</taxon>
        <taxon>Macrostomum</taxon>
    </lineage>
</organism>
<accession>A0A267GWJ5</accession>
<proteinExistence type="predicted"/>
<dbReference type="EMBL" id="NIVC01000137">
    <property type="protein sequence ID" value="PAA89824.1"/>
    <property type="molecule type" value="Genomic_DNA"/>
</dbReference>
<dbReference type="AlphaFoldDB" id="A0A267GWJ5"/>
<sequence>DSYSDAIDAFKSQQPFYTPRTFYSDLKFNIENFYQEVEKCLSDYALKDFDSKNITGLSFYKFKKSDCFSKVTKKCLSLSGSVITNESIGHATANRKSIRAKFSQNDRRQFGEAADCQCFAMSACAALVHCLLRKHGIGLEFFKSSEQLEVLIVYGNYLYLWICEFHHEIKVGSLLNYHHVLNALWWFRLVPRDMFFYLTLILHNCEDLRSTRYRRYIEEADGMIFRHSEVDKQGKRISLAKCLMRDQLNSNQYAVFDSHEPASLTFYPSFEEVIQKVFSEYFKNLNERQQYSSVILHLYKFSFSENQPVNAAI</sequence>
<evidence type="ECO:0000313" key="1">
    <source>
        <dbReference type="EMBL" id="PAA89824.1"/>
    </source>
</evidence>
<keyword evidence="2" id="KW-1185">Reference proteome</keyword>
<name>A0A267GWJ5_9PLAT</name>
<comment type="caution">
    <text evidence="1">The sequence shown here is derived from an EMBL/GenBank/DDBJ whole genome shotgun (WGS) entry which is preliminary data.</text>
</comment>
<gene>
    <name evidence="1" type="ORF">BOX15_Mlig012572g1</name>
</gene>
<evidence type="ECO:0000313" key="2">
    <source>
        <dbReference type="Proteomes" id="UP000215902"/>
    </source>
</evidence>